<dbReference type="Proteomes" id="UP001458880">
    <property type="component" value="Unassembled WGS sequence"/>
</dbReference>
<feature type="region of interest" description="Disordered" evidence="1">
    <location>
        <begin position="21"/>
        <end position="68"/>
    </location>
</feature>
<dbReference type="AlphaFoldDB" id="A0AAW1IVS2"/>
<accession>A0AAW1IVS2</accession>
<sequence length="105" mass="11832">MSTQSSKIDQENSTEKITAVQKERKIKKQNETCSSTDELSVHDESVEDGGDTFDTFMEGCDRSSDRDIQQNLKEEEFVVVEYDGRKYPGVVMKLLSGDEDGLTVD</sequence>
<evidence type="ECO:0000313" key="3">
    <source>
        <dbReference type="Proteomes" id="UP001458880"/>
    </source>
</evidence>
<evidence type="ECO:0000256" key="1">
    <source>
        <dbReference type="SAM" id="MobiDB-lite"/>
    </source>
</evidence>
<proteinExistence type="predicted"/>
<gene>
    <name evidence="2" type="ORF">QE152_g33697</name>
</gene>
<comment type="caution">
    <text evidence="2">The sequence shown here is derived from an EMBL/GenBank/DDBJ whole genome shotgun (WGS) entry which is preliminary data.</text>
</comment>
<dbReference type="EMBL" id="JASPKY010000519">
    <property type="protein sequence ID" value="KAK9694198.1"/>
    <property type="molecule type" value="Genomic_DNA"/>
</dbReference>
<organism evidence="2 3">
    <name type="scientific">Popillia japonica</name>
    <name type="common">Japanese beetle</name>
    <dbReference type="NCBI Taxonomy" id="7064"/>
    <lineage>
        <taxon>Eukaryota</taxon>
        <taxon>Metazoa</taxon>
        <taxon>Ecdysozoa</taxon>
        <taxon>Arthropoda</taxon>
        <taxon>Hexapoda</taxon>
        <taxon>Insecta</taxon>
        <taxon>Pterygota</taxon>
        <taxon>Neoptera</taxon>
        <taxon>Endopterygota</taxon>
        <taxon>Coleoptera</taxon>
        <taxon>Polyphaga</taxon>
        <taxon>Scarabaeiformia</taxon>
        <taxon>Scarabaeidae</taxon>
        <taxon>Rutelinae</taxon>
        <taxon>Popillia</taxon>
    </lineage>
</organism>
<feature type="compositionally biased region" description="Basic and acidic residues" evidence="1">
    <location>
        <begin position="59"/>
        <end position="68"/>
    </location>
</feature>
<keyword evidence="3" id="KW-1185">Reference proteome</keyword>
<protein>
    <submittedName>
        <fullName evidence="2">Uncharacterized protein</fullName>
    </submittedName>
</protein>
<evidence type="ECO:0000313" key="2">
    <source>
        <dbReference type="EMBL" id="KAK9694198.1"/>
    </source>
</evidence>
<name>A0AAW1IVS2_POPJA</name>
<reference evidence="2 3" key="1">
    <citation type="journal article" date="2024" name="BMC Genomics">
        <title>De novo assembly and annotation of Popillia japonica's genome with initial clues to its potential as an invasive pest.</title>
        <authorList>
            <person name="Cucini C."/>
            <person name="Boschi S."/>
            <person name="Funari R."/>
            <person name="Cardaioli E."/>
            <person name="Iannotti N."/>
            <person name="Marturano G."/>
            <person name="Paoli F."/>
            <person name="Bruttini M."/>
            <person name="Carapelli A."/>
            <person name="Frati F."/>
            <person name="Nardi F."/>
        </authorList>
    </citation>
    <scope>NUCLEOTIDE SEQUENCE [LARGE SCALE GENOMIC DNA]</scope>
    <source>
        <strain evidence="2">DMR45628</strain>
    </source>
</reference>